<evidence type="ECO:0000256" key="3">
    <source>
        <dbReference type="ARBA" id="ARBA00023211"/>
    </source>
</evidence>
<evidence type="ECO:0000256" key="1">
    <source>
        <dbReference type="ARBA" id="ARBA00022723"/>
    </source>
</evidence>
<keyword evidence="3" id="KW-0464">Manganese</keyword>
<evidence type="ECO:0000259" key="7">
    <source>
        <dbReference type="Pfam" id="PF11762"/>
    </source>
</evidence>
<keyword evidence="5" id="KW-0119">Carbohydrate metabolism</keyword>
<dbReference type="GO" id="GO:0016853">
    <property type="term" value="F:isomerase activity"/>
    <property type="evidence" value="ECO:0007669"/>
    <property type="project" value="UniProtKB-KW"/>
</dbReference>
<keyword evidence="10" id="KW-1185">Reference proteome</keyword>
<dbReference type="InterPro" id="IPR055390">
    <property type="entry name" value="AraA_central"/>
</dbReference>
<dbReference type="PANTHER" id="PTHR38464">
    <property type="entry name" value="L-ARABINOSE ISOMERASE"/>
    <property type="match status" value="1"/>
</dbReference>
<dbReference type="Pfam" id="PF24856">
    <property type="entry name" value="AraA_central"/>
    <property type="match status" value="1"/>
</dbReference>
<dbReference type="NCBIfam" id="NF002795">
    <property type="entry name" value="PRK02929.1"/>
    <property type="match status" value="1"/>
</dbReference>
<keyword evidence="2" id="KW-0054">Arabinose catabolism</keyword>
<gene>
    <name evidence="9" type="ORF">VN93_0143</name>
</gene>
<feature type="domain" description="L-arabinose isomerase central" evidence="8">
    <location>
        <begin position="197"/>
        <end position="344"/>
    </location>
</feature>
<accession>A0ABR5EJZ6</accession>
<organism evidence="9 10">
    <name type="scientific">Lactococcus lactis subsp. cremoris</name>
    <name type="common">Streptococcus cremoris</name>
    <dbReference type="NCBI Taxonomy" id="1359"/>
    <lineage>
        <taxon>Bacteria</taxon>
        <taxon>Bacillati</taxon>
        <taxon>Bacillota</taxon>
        <taxon>Bacilli</taxon>
        <taxon>Lactobacillales</taxon>
        <taxon>Streptococcaceae</taxon>
        <taxon>Lactococcus</taxon>
    </lineage>
</organism>
<dbReference type="InterPro" id="IPR009015">
    <property type="entry name" value="Fucose_isomerase_N/cen_sf"/>
</dbReference>
<evidence type="ECO:0000256" key="5">
    <source>
        <dbReference type="ARBA" id="ARBA00023277"/>
    </source>
</evidence>
<dbReference type="InterPro" id="IPR055389">
    <property type="entry name" value="AraA_N"/>
</dbReference>
<feature type="domain" description="L-arabinose isomerase C-terminal" evidence="7">
    <location>
        <begin position="347"/>
        <end position="488"/>
    </location>
</feature>
<reference evidence="9 10" key="1">
    <citation type="submission" date="2015-04" db="EMBL/GenBank/DDBJ databases">
        <title>Evaluation of non-dairy Lactococcus lactis with potential dairy applications reveals extensive phenotype-genotype disparity.</title>
        <authorList>
            <person name="Cavanagh D."/>
            <person name="Casey A."/>
            <person name="Altermann E."/>
            <person name="Cotter P."/>
            <person name="Fitzgerald G.F."/>
            <person name="McAuliffe O."/>
        </authorList>
    </citation>
    <scope>NUCLEOTIDE SEQUENCE [LARGE SCALE GENOMIC DNA]</scope>
    <source>
        <strain evidence="9 10">DPC6856</strain>
    </source>
</reference>
<proteinExistence type="predicted"/>
<sequence length="494" mass="56088">MVKMLIMDKKINNMKKVGRKMLENTQKEFWFVTGSQFLYGPEALATVEKNARKVVDEMNSSCTLPYPIVFKIVATIAENITQIMKEANYQDEVAGVITWMHTFSPAKNWIRGTQLLNKPLLHLATQFLNHIPYKTIDFDYMNVNQSAHGDREYAFINARLKKNNKIIFGHWEDDEIRQQIAKWMNVAVAYNESYKIKIVTFADKMRDVAVTDGDKVEAQIKFGWTVDYWGVGDLVEYVNAVAESDINQLYKDLQNKYDYVEGNNSPEKFEKNVKYQLREYLGIKKFMDDKGYSAFTTNFEDLVGLEQLPGLAAQLLLADGYGFAGEGDWKTAALVRLFKIMAHNKETVFMEDYTLDLRQGHEAILGSHMLEVDPSIASDKPRVEVHPLDIGGKSDPARLVFTGMIGEAVDITMADYGNEFKLISYEVTGNKPEEETPFLPVAKQLWTPKQGLKIGAEQWLRAGGGHHTVLSFVVDSEQIGDLCAMFGLTYINLG</sequence>
<evidence type="ECO:0000259" key="6">
    <source>
        <dbReference type="Pfam" id="PF02610"/>
    </source>
</evidence>
<evidence type="ECO:0000313" key="10">
    <source>
        <dbReference type="Proteomes" id="UP000034513"/>
    </source>
</evidence>
<dbReference type="InterPro" id="IPR038583">
    <property type="entry name" value="AraA_N_sf"/>
</dbReference>
<feature type="domain" description="L-arabinose isomerase N-terminal" evidence="6">
    <location>
        <begin position="28"/>
        <end position="193"/>
    </location>
</feature>
<name>A0ABR5EJZ6_LACLC</name>
<dbReference type="InterPro" id="IPR004216">
    <property type="entry name" value="Fuc/Ara_isomerase_C"/>
</dbReference>
<protein>
    <submittedName>
        <fullName evidence="9">L-Arabinose isomerase</fullName>
    </submittedName>
</protein>
<evidence type="ECO:0000256" key="4">
    <source>
        <dbReference type="ARBA" id="ARBA00023235"/>
    </source>
</evidence>
<keyword evidence="4 9" id="KW-0413">Isomerase</keyword>
<comment type="caution">
    <text evidence="9">The sequence shown here is derived from an EMBL/GenBank/DDBJ whole genome shotgun (WGS) entry which is preliminary data.</text>
</comment>
<dbReference type="InterPro" id="IPR003762">
    <property type="entry name" value="Lara_isomerase"/>
</dbReference>
<dbReference type="Pfam" id="PF02610">
    <property type="entry name" value="AraA_N"/>
    <property type="match status" value="1"/>
</dbReference>
<dbReference type="Proteomes" id="UP000034513">
    <property type="component" value="Unassembled WGS sequence"/>
</dbReference>
<dbReference type="SUPFAM" id="SSF53743">
    <property type="entry name" value="FucI/AraA N-terminal and middle domains"/>
    <property type="match status" value="1"/>
</dbReference>
<dbReference type="Pfam" id="PF11762">
    <property type="entry name" value="Arabinose_Iso_C"/>
    <property type="match status" value="1"/>
</dbReference>
<dbReference type="PIRSF" id="PIRSF001478">
    <property type="entry name" value="L-ara_isomerase"/>
    <property type="match status" value="1"/>
</dbReference>
<evidence type="ECO:0000259" key="8">
    <source>
        <dbReference type="Pfam" id="PF24856"/>
    </source>
</evidence>
<dbReference type="EMBL" id="LAVW01000010">
    <property type="protein sequence ID" value="KKW74899.1"/>
    <property type="molecule type" value="Genomic_DNA"/>
</dbReference>
<keyword evidence="1" id="KW-0479">Metal-binding</keyword>
<dbReference type="InterPro" id="IPR024664">
    <property type="entry name" value="Ara_Isoase_C"/>
</dbReference>
<evidence type="ECO:0000256" key="2">
    <source>
        <dbReference type="ARBA" id="ARBA00022935"/>
    </source>
</evidence>
<dbReference type="PANTHER" id="PTHR38464:SF1">
    <property type="entry name" value="L-ARABINOSE ISOMERASE"/>
    <property type="match status" value="1"/>
</dbReference>
<evidence type="ECO:0000313" key="9">
    <source>
        <dbReference type="EMBL" id="KKW74899.1"/>
    </source>
</evidence>
<dbReference type="Gene3D" id="3.40.50.10940">
    <property type="match status" value="1"/>
</dbReference>
<dbReference type="SUPFAM" id="SSF50443">
    <property type="entry name" value="FucI/AraA C-terminal domain-like"/>
    <property type="match status" value="1"/>
</dbReference>